<dbReference type="InterPro" id="IPR023577">
    <property type="entry name" value="CYTH_domain"/>
</dbReference>
<dbReference type="InterPro" id="IPR033469">
    <property type="entry name" value="CYTH-like_dom_sf"/>
</dbReference>
<dbReference type="CDD" id="cd07891">
    <property type="entry name" value="CYTH-like_CthTTM-like_1"/>
    <property type="match status" value="1"/>
</dbReference>
<organism evidence="2">
    <name type="scientific">Magnetococcus massalia (strain MO-1)</name>
    <dbReference type="NCBI Taxonomy" id="451514"/>
    <lineage>
        <taxon>Bacteria</taxon>
        <taxon>Pseudomonadati</taxon>
        <taxon>Pseudomonadota</taxon>
        <taxon>Magnetococcia</taxon>
        <taxon>Magnetococcales</taxon>
        <taxon>Magnetococcaceae</taxon>
        <taxon>Magnetococcus</taxon>
    </lineage>
</organism>
<dbReference type="SUPFAM" id="SSF55154">
    <property type="entry name" value="CYTH-like phosphatases"/>
    <property type="match status" value="1"/>
</dbReference>
<dbReference type="SMART" id="SM01118">
    <property type="entry name" value="CYTH"/>
    <property type="match status" value="1"/>
</dbReference>
<dbReference type="PIRSF" id="PIRSF016487">
    <property type="entry name" value="CYTH_UCP016487"/>
    <property type="match status" value="1"/>
</dbReference>
<reference evidence="2" key="1">
    <citation type="submission" date="2015-04" db="EMBL/GenBank/DDBJ databases">
        <authorList>
            <person name="Syromyatnikov M.Y."/>
            <person name="Popov V.N."/>
        </authorList>
    </citation>
    <scope>NUCLEOTIDE SEQUENCE</scope>
    <source>
        <strain evidence="2">MO-1</strain>
    </source>
</reference>
<evidence type="ECO:0000259" key="1">
    <source>
        <dbReference type="PROSITE" id="PS51707"/>
    </source>
</evidence>
<dbReference type="Gene3D" id="2.40.320.10">
    <property type="entry name" value="Hypothetical Protein Pfu-838710-001"/>
    <property type="match status" value="1"/>
</dbReference>
<evidence type="ECO:0000313" key="2">
    <source>
        <dbReference type="EMBL" id="CRH07032.1"/>
    </source>
</evidence>
<dbReference type="PANTHER" id="PTHR40114">
    <property type="entry name" value="SLR0698 PROTEIN"/>
    <property type="match status" value="1"/>
</dbReference>
<dbReference type="Pfam" id="PF01928">
    <property type="entry name" value="CYTH"/>
    <property type="match status" value="1"/>
</dbReference>
<accession>A0A1S7LJ88</accession>
<dbReference type="PANTHER" id="PTHR40114:SF1">
    <property type="entry name" value="SLR0698 PROTEIN"/>
    <property type="match status" value="1"/>
</dbReference>
<dbReference type="EMBL" id="LO017727">
    <property type="protein sequence ID" value="CRH07032.1"/>
    <property type="molecule type" value="Genomic_DNA"/>
</dbReference>
<dbReference type="AlphaFoldDB" id="A0A1S7LJ88"/>
<name>A0A1S7LJ88_MAGMO</name>
<feature type="domain" description="CYTH" evidence="1">
    <location>
        <begin position="2"/>
        <end position="148"/>
    </location>
</feature>
<protein>
    <submittedName>
        <fullName evidence="2">Putative Adenylate cyclase</fullName>
    </submittedName>
</protein>
<sequence length="158" mass="18150">MSVEIERKFRVAHDGWRNQAEGTLYRQGFLSTHKDRVVRIRVVGNQGTLTIKGRSQGAVRPEFEYTIPVEEANNMLENLCEHPLIEKWRYKIHIGEHMWEVDEFLGDNAGLILAEVELDAPDTPVEIPDWVGREVTEDGRYANASLVSNPYSSWQQEA</sequence>
<dbReference type="PROSITE" id="PS51707">
    <property type="entry name" value="CYTH"/>
    <property type="match status" value="1"/>
</dbReference>
<dbReference type="InterPro" id="IPR012042">
    <property type="entry name" value="NeuTTM/CthTTM-like"/>
</dbReference>
<gene>
    <name evidence="2" type="ORF">MAGMO_2885</name>
</gene>
<proteinExistence type="predicted"/>